<dbReference type="EMBL" id="LAZR01021711">
    <property type="protein sequence ID" value="KKL84378.1"/>
    <property type="molecule type" value="Genomic_DNA"/>
</dbReference>
<comment type="caution">
    <text evidence="2">The sequence shown here is derived from an EMBL/GenBank/DDBJ whole genome shotgun (WGS) entry which is preliminary data.</text>
</comment>
<gene>
    <name evidence="2" type="ORF">LCGC14_1965350</name>
</gene>
<accession>A0A0F9FDR1</accession>
<feature type="non-terminal residue" evidence="2">
    <location>
        <position position="48"/>
    </location>
</feature>
<evidence type="ECO:0000256" key="1">
    <source>
        <dbReference type="SAM" id="Phobius"/>
    </source>
</evidence>
<sequence>MTGHEPDDVGTWRSIVHELKHHVPFTLVGTLTGAAIAAVFLYRGVDTQ</sequence>
<feature type="transmembrane region" description="Helical" evidence="1">
    <location>
        <begin position="22"/>
        <end position="42"/>
    </location>
</feature>
<keyword evidence="1" id="KW-0812">Transmembrane</keyword>
<evidence type="ECO:0000313" key="2">
    <source>
        <dbReference type="EMBL" id="KKL84378.1"/>
    </source>
</evidence>
<organism evidence="2">
    <name type="scientific">marine sediment metagenome</name>
    <dbReference type="NCBI Taxonomy" id="412755"/>
    <lineage>
        <taxon>unclassified sequences</taxon>
        <taxon>metagenomes</taxon>
        <taxon>ecological metagenomes</taxon>
    </lineage>
</organism>
<proteinExistence type="predicted"/>
<reference evidence="2" key="1">
    <citation type="journal article" date="2015" name="Nature">
        <title>Complex archaea that bridge the gap between prokaryotes and eukaryotes.</title>
        <authorList>
            <person name="Spang A."/>
            <person name="Saw J.H."/>
            <person name="Jorgensen S.L."/>
            <person name="Zaremba-Niedzwiedzka K."/>
            <person name="Martijn J."/>
            <person name="Lind A.E."/>
            <person name="van Eijk R."/>
            <person name="Schleper C."/>
            <person name="Guy L."/>
            <person name="Ettema T.J."/>
        </authorList>
    </citation>
    <scope>NUCLEOTIDE SEQUENCE</scope>
</reference>
<keyword evidence="1" id="KW-0472">Membrane</keyword>
<protein>
    <submittedName>
        <fullName evidence="2">Uncharacterized protein</fullName>
    </submittedName>
</protein>
<keyword evidence="1" id="KW-1133">Transmembrane helix</keyword>
<dbReference type="AlphaFoldDB" id="A0A0F9FDR1"/>
<name>A0A0F9FDR1_9ZZZZ</name>